<reference evidence="2" key="1">
    <citation type="submission" date="2021-01" db="EMBL/GenBank/DDBJ databases">
        <authorList>
            <person name="Corre E."/>
            <person name="Pelletier E."/>
            <person name="Niang G."/>
            <person name="Scheremetjew M."/>
            <person name="Finn R."/>
            <person name="Kale V."/>
            <person name="Holt S."/>
            <person name="Cochrane G."/>
            <person name="Meng A."/>
            <person name="Brown T."/>
            <person name="Cohen L."/>
        </authorList>
    </citation>
    <scope>NUCLEOTIDE SEQUENCE</scope>
    <source>
        <strain evidence="2">CCMP1594</strain>
    </source>
</reference>
<accession>A0A7S4FE66</accession>
<dbReference type="EMBL" id="HBJA01003714">
    <property type="protein sequence ID" value="CAE0790083.1"/>
    <property type="molecule type" value="Transcribed_RNA"/>
</dbReference>
<organism evidence="2">
    <name type="scientific">Eutreptiella gymnastica</name>
    <dbReference type="NCBI Taxonomy" id="73025"/>
    <lineage>
        <taxon>Eukaryota</taxon>
        <taxon>Discoba</taxon>
        <taxon>Euglenozoa</taxon>
        <taxon>Euglenida</taxon>
        <taxon>Spirocuta</taxon>
        <taxon>Euglenophyceae</taxon>
        <taxon>Eutreptiales</taxon>
        <taxon>Eutreptiaceae</taxon>
        <taxon>Eutreptiella</taxon>
    </lineage>
</organism>
<sequence length="145" mass="16033">MRQGTGENGEAASAHTRSQQQVQGSNTAPLTSRTQLEPAACRAELRRAQPRLMVPGVADAGGETDATRRSLQSWWLDPEQNTVGQMVCMMASCPIRRLRRRVLLLSCAADAGLPGCRWCRGVDSPRHLYQVEEDIEGLGIWKEFL</sequence>
<feature type="region of interest" description="Disordered" evidence="1">
    <location>
        <begin position="1"/>
        <end position="36"/>
    </location>
</feature>
<evidence type="ECO:0000313" key="2">
    <source>
        <dbReference type="EMBL" id="CAE0790083.1"/>
    </source>
</evidence>
<gene>
    <name evidence="2" type="ORF">EGYM00163_LOCUS1197</name>
</gene>
<protein>
    <submittedName>
        <fullName evidence="2">Uncharacterized protein</fullName>
    </submittedName>
</protein>
<evidence type="ECO:0000256" key="1">
    <source>
        <dbReference type="SAM" id="MobiDB-lite"/>
    </source>
</evidence>
<dbReference type="AlphaFoldDB" id="A0A7S4FE66"/>
<name>A0A7S4FE66_9EUGL</name>
<proteinExistence type="predicted"/>
<feature type="compositionally biased region" description="Polar residues" evidence="1">
    <location>
        <begin position="15"/>
        <end position="35"/>
    </location>
</feature>